<comment type="subunit">
    <text evidence="2">Homotrimer.</text>
</comment>
<dbReference type="AlphaFoldDB" id="A0A482INE6"/>
<dbReference type="InterPro" id="IPR050298">
    <property type="entry name" value="Gram-neg_bact_OMP"/>
</dbReference>
<dbReference type="PANTHER" id="PTHR34501">
    <property type="entry name" value="PROTEIN YDDL-RELATED"/>
    <property type="match status" value="1"/>
</dbReference>
<evidence type="ECO:0000313" key="14">
    <source>
        <dbReference type="Proteomes" id="UP000253772"/>
    </source>
</evidence>
<evidence type="ECO:0000256" key="10">
    <source>
        <dbReference type="ARBA" id="ARBA00023237"/>
    </source>
</evidence>
<dbReference type="GO" id="GO:0006811">
    <property type="term" value="P:monoatomic ion transport"/>
    <property type="evidence" value="ECO:0007669"/>
    <property type="project" value="UniProtKB-KW"/>
</dbReference>
<dbReference type="Pfam" id="PF13609">
    <property type="entry name" value="Porin_4"/>
    <property type="match status" value="1"/>
</dbReference>
<evidence type="ECO:0000259" key="12">
    <source>
        <dbReference type="Pfam" id="PF13609"/>
    </source>
</evidence>
<evidence type="ECO:0000256" key="5">
    <source>
        <dbReference type="ARBA" id="ARBA00022692"/>
    </source>
</evidence>
<evidence type="ECO:0000256" key="1">
    <source>
        <dbReference type="ARBA" id="ARBA00004571"/>
    </source>
</evidence>
<feature type="signal peptide" evidence="11">
    <location>
        <begin position="1"/>
        <end position="20"/>
    </location>
</feature>
<keyword evidence="6 11" id="KW-0732">Signal</keyword>
<evidence type="ECO:0000256" key="11">
    <source>
        <dbReference type="SAM" id="SignalP"/>
    </source>
</evidence>
<sequence length="398" mass="41851">MKLKGMALAALLACTGSAYAQSAVTLYGVLDTSLEFANHVAPYSAAGFTANPGAGSNVFRVNSGGLSGSRWGLRGTEDLGGGLKSIFVLESGISVDNGTMQQSNRLFGRQAFVGISHNTYGQITLGRQYTSLFVAMANFMPTAYATQYEPAAFMAGNNFREDNTIAYTGVFGPVTALAHFSFGAGVPNLAIQGGASAFGGNGEVPGAFRRDSAFGGAFTYSAGPFGAAIAYDQWNPSVNNAAGVYQGTTATLKKASVAGSYAIGQVAKIMAGYRWGKVENNGTGAQLQRDDYYWIGANYQVTPAVGLTLEYDYDNLKRDYFNNTHAPNPWQIAFVADYSFSKRTDVYLSAAYAKNAGLTLDAANTNQLATTGATGNSYILGTGQSSMVGVSLGLRHKF</sequence>
<accession>A0A482INE6</accession>
<dbReference type="OrthoDB" id="8952625at2"/>
<protein>
    <submittedName>
        <fullName evidence="13">Porin</fullName>
    </submittedName>
</protein>
<dbReference type="GO" id="GO:0009279">
    <property type="term" value="C:cell outer membrane"/>
    <property type="evidence" value="ECO:0007669"/>
    <property type="project" value="UniProtKB-SubCell"/>
</dbReference>
<evidence type="ECO:0000256" key="7">
    <source>
        <dbReference type="ARBA" id="ARBA00023065"/>
    </source>
</evidence>
<dbReference type="InterPro" id="IPR002299">
    <property type="entry name" value="Porin_Neis"/>
</dbReference>
<dbReference type="SUPFAM" id="SSF56935">
    <property type="entry name" value="Porins"/>
    <property type="match status" value="1"/>
</dbReference>
<dbReference type="RefSeq" id="WP_017513849.1">
    <property type="nucleotide sequence ID" value="NZ_CP037900.1"/>
</dbReference>
<keyword evidence="3" id="KW-0813">Transport</keyword>
<gene>
    <name evidence="13" type="ORF">DDF84_007970</name>
</gene>
<keyword evidence="7" id="KW-0406">Ion transport</keyword>
<organism evidence="13 14">
    <name type="scientific">Cupriavidus metallidurans</name>
    <dbReference type="NCBI Taxonomy" id="119219"/>
    <lineage>
        <taxon>Bacteria</taxon>
        <taxon>Pseudomonadati</taxon>
        <taxon>Pseudomonadota</taxon>
        <taxon>Betaproteobacteria</taxon>
        <taxon>Burkholderiales</taxon>
        <taxon>Burkholderiaceae</taxon>
        <taxon>Cupriavidus</taxon>
    </lineage>
</organism>
<dbReference type="GO" id="GO:0015288">
    <property type="term" value="F:porin activity"/>
    <property type="evidence" value="ECO:0007669"/>
    <property type="project" value="UniProtKB-KW"/>
</dbReference>
<evidence type="ECO:0000256" key="4">
    <source>
        <dbReference type="ARBA" id="ARBA00022452"/>
    </source>
</evidence>
<dbReference type="GO" id="GO:0046930">
    <property type="term" value="C:pore complex"/>
    <property type="evidence" value="ECO:0007669"/>
    <property type="project" value="UniProtKB-KW"/>
</dbReference>
<evidence type="ECO:0000256" key="9">
    <source>
        <dbReference type="ARBA" id="ARBA00023136"/>
    </source>
</evidence>
<evidence type="ECO:0000256" key="8">
    <source>
        <dbReference type="ARBA" id="ARBA00023114"/>
    </source>
</evidence>
<dbReference type="Proteomes" id="UP000253772">
    <property type="component" value="Chromosome c1"/>
</dbReference>
<name>A0A482INE6_9BURK</name>
<keyword evidence="9" id="KW-0472">Membrane</keyword>
<keyword evidence="8" id="KW-0626">Porin</keyword>
<dbReference type="Gene3D" id="2.40.160.10">
    <property type="entry name" value="Porin"/>
    <property type="match status" value="1"/>
</dbReference>
<comment type="subcellular location">
    <subcellularLocation>
        <location evidence="1">Cell outer membrane</location>
        <topology evidence="1">Multi-pass membrane protein</topology>
    </subcellularLocation>
</comment>
<keyword evidence="4" id="KW-1134">Transmembrane beta strand</keyword>
<proteinExistence type="predicted"/>
<feature type="domain" description="Porin" evidence="12">
    <location>
        <begin position="7"/>
        <end position="356"/>
    </location>
</feature>
<dbReference type="PANTHER" id="PTHR34501:SF9">
    <property type="entry name" value="MAJOR OUTER MEMBRANE PROTEIN P.IA"/>
    <property type="match status" value="1"/>
</dbReference>
<dbReference type="CDD" id="cd00342">
    <property type="entry name" value="gram_neg_porins"/>
    <property type="match status" value="1"/>
</dbReference>
<evidence type="ECO:0000256" key="6">
    <source>
        <dbReference type="ARBA" id="ARBA00022729"/>
    </source>
</evidence>
<evidence type="ECO:0000256" key="3">
    <source>
        <dbReference type="ARBA" id="ARBA00022448"/>
    </source>
</evidence>
<dbReference type="PRINTS" id="PR00184">
    <property type="entry name" value="NEISSPPORIN"/>
</dbReference>
<feature type="chain" id="PRO_5019843409" evidence="11">
    <location>
        <begin position="21"/>
        <end position="398"/>
    </location>
</feature>
<evidence type="ECO:0000256" key="2">
    <source>
        <dbReference type="ARBA" id="ARBA00011233"/>
    </source>
</evidence>
<reference evidence="13 14" key="1">
    <citation type="submission" date="2019-03" db="EMBL/GenBank/DDBJ databases">
        <title>Comparative insights into the high quality Complete genome sequence of highly metal resistant Cupriavidus metallidurans strain BS1 isolated from a gold-copper mine.</title>
        <authorList>
            <person name="Mazhar H.S."/>
            <person name="Rensing C."/>
        </authorList>
    </citation>
    <scope>NUCLEOTIDE SEQUENCE [LARGE SCALE GENOMIC DNA]</scope>
    <source>
        <strain evidence="13 14">BS1</strain>
    </source>
</reference>
<dbReference type="InterPro" id="IPR033900">
    <property type="entry name" value="Gram_neg_porin_domain"/>
</dbReference>
<keyword evidence="5" id="KW-0812">Transmembrane</keyword>
<dbReference type="EMBL" id="CP037900">
    <property type="protein sequence ID" value="QBP09701.1"/>
    <property type="molecule type" value="Genomic_DNA"/>
</dbReference>
<evidence type="ECO:0000313" key="13">
    <source>
        <dbReference type="EMBL" id="QBP09701.1"/>
    </source>
</evidence>
<dbReference type="InterPro" id="IPR023614">
    <property type="entry name" value="Porin_dom_sf"/>
</dbReference>
<keyword evidence="10" id="KW-0998">Cell outer membrane</keyword>